<evidence type="ECO:0000256" key="4">
    <source>
        <dbReference type="ARBA" id="ARBA00023136"/>
    </source>
</evidence>
<organism evidence="6 7">
    <name type="scientific">Heterorhabditis bacteriophora</name>
    <name type="common">Entomopathogenic nematode worm</name>
    <dbReference type="NCBI Taxonomy" id="37862"/>
    <lineage>
        <taxon>Eukaryota</taxon>
        <taxon>Metazoa</taxon>
        <taxon>Ecdysozoa</taxon>
        <taxon>Nematoda</taxon>
        <taxon>Chromadorea</taxon>
        <taxon>Rhabditida</taxon>
        <taxon>Rhabditina</taxon>
        <taxon>Rhabditomorpha</taxon>
        <taxon>Strongyloidea</taxon>
        <taxon>Heterorhabditidae</taxon>
        <taxon>Heterorhabditis</taxon>
    </lineage>
</organism>
<evidence type="ECO:0000313" key="7">
    <source>
        <dbReference type="WBParaSite" id="Hba_07050"/>
    </source>
</evidence>
<dbReference type="AlphaFoldDB" id="A0A1I7WPG4"/>
<feature type="transmembrane region" description="Helical" evidence="5">
    <location>
        <begin position="20"/>
        <end position="40"/>
    </location>
</feature>
<feature type="transmembrane region" description="Helical" evidence="5">
    <location>
        <begin position="91"/>
        <end position="115"/>
    </location>
</feature>
<comment type="subcellular location">
    <subcellularLocation>
        <location evidence="1">Membrane</location>
        <topology evidence="1">Multi-pass membrane protein</topology>
    </subcellularLocation>
</comment>
<dbReference type="GO" id="GO:0016020">
    <property type="term" value="C:membrane"/>
    <property type="evidence" value="ECO:0007669"/>
    <property type="project" value="UniProtKB-SubCell"/>
</dbReference>
<dbReference type="InterPro" id="IPR019408">
    <property type="entry name" value="7TM_GPCR_serpentine_rcpt_Srab"/>
</dbReference>
<reference evidence="7" key="1">
    <citation type="submission" date="2016-11" db="UniProtKB">
        <authorList>
            <consortium name="WormBaseParasite"/>
        </authorList>
    </citation>
    <scope>IDENTIFICATION</scope>
</reference>
<evidence type="ECO:0000256" key="1">
    <source>
        <dbReference type="ARBA" id="ARBA00004141"/>
    </source>
</evidence>
<accession>A0A1I7WPG4</accession>
<evidence type="ECO:0000256" key="2">
    <source>
        <dbReference type="ARBA" id="ARBA00022692"/>
    </source>
</evidence>
<keyword evidence="6" id="KW-1185">Reference proteome</keyword>
<keyword evidence="2 5" id="KW-0812">Transmembrane</keyword>
<sequence>MDYCVNQQIELGSLTGWLLIDQLIILLITITLSVLSISIIRTGNLHVNCRLILFNMVSAIIIHNYVISLYLPSHLISDPVDHVEYCTENVSSSHAVSLVLILVGCHIASLFIFLLMKQLNKKALRNLSSNIRITARYQLNENTKTCRYFLRGTIPATVCATVLLFTTKPTSCVMQIEYMSHTRNITDKVVQGYLYSYTKEKVIIKTSPYQLIKLLYLNKFQVSSKRYPTGKCMLSAMSFRKSSQTMENNPWQLNCNTILYDYLVDSCITKPIIVTLLNGFFIT</sequence>
<name>A0A1I7WPG4_HETBA</name>
<dbReference type="Pfam" id="PF10292">
    <property type="entry name" value="7TM_GPCR_Srab"/>
    <property type="match status" value="1"/>
</dbReference>
<dbReference type="WBParaSite" id="Hba_07050">
    <property type="protein sequence ID" value="Hba_07050"/>
    <property type="gene ID" value="Hba_07050"/>
</dbReference>
<evidence type="ECO:0000256" key="5">
    <source>
        <dbReference type="SAM" id="Phobius"/>
    </source>
</evidence>
<evidence type="ECO:0000313" key="6">
    <source>
        <dbReference type="Proteomes" id="UP000095283"/>
    </source>
</evidence>
<keyword evidence="4 5" id="KW-0472">Membrane</keyword>
<dbReference type="Proteomes" id="UP000095283">
    <property type="component" value="Unplaced"/>
</dbReference>
<proteinExistence type="predicted"/>
<keyword evidence="3 5" id="KW-1133">Transmembrane helix</keyword>
<evidence type="ECO:0000256" key="3">
    <source>
        <dbReference type="ARBA" id="ARBA00022989"/>
    </source>
</evidence>
<protein>
    <submittedName>
        <fullName evidence="7">G_PROTEIN_RECEP_F1_2 domain-containing protein</fullName>
    </submittedName>
</protein>
<feature type="transmembrane region" description="Helical" evidence="5">
    <location>
        <begin position="52"/>
        <end position="71"/>
    </location>
</feature>